<keyword evidence="1" id="KW-0460">Magnesium</keyword>
<dbReference type="Proteomes" id="UP001492380">
    <property type="component" value="Unassembled WGS sequence"/>
</dbReference>
<organism evidence="4 5">
    <name type="scientific">Phyllosticta capitalensis</name>
    <dbReference type="NCBI Taxonomy" id="121624"/>
    <lineage>
        <taxon>Eukaryota</taxon>
        <taxon>Fungi</taxon>
        <taxon>Dikarya</taxon>
        <taxon>Ascomycota</taxon>
        <taxon>Pezizomycotina</taxon>
        <taxon>Dothideomycetes</taxon>
        <taxon>Dothideomycetes incertae sedis</taxon>
        <taxon>Botryosphaeriales</taxon>
        <taxon>Phyllostictaceae</taxon>
        <taxon>Phyllosticta</taxon>
    </lineage>
</organism>
<evidence type="ECO:0000259" key="3">
    <source>
        <dbReference type="PROSITE" id="PS51746"/>
    </source>
</evidence>
<dbReference type="InterPro" id="IPR001932">
    <property type="entry name" value="PPM-type_phosphatase-like_dom"/>
</dbReference>
<sequence>MPTWSWRIPHHRAHHYLPRSQQHAATASKLRIPHHRTQPPLQPQRLIAPFAAPRVSSLSDRPFIASPFDRPQLAQGTTTPAPDESRLIRSASPFYFEAGYALYAKRASRPFPPPFLSYPSGSFSDPLSTHNRSRDTVNGEMIRGITNGDDAVLVSDNFIGANDGVGAWAAKERGHAALWSRLILHFWALEAERDLYGGENKEPDPVEYLHRAFEATKDATSAPNEWYGTTTACGALLGSDVGGDATKVKRPVLWVTQLGDSQVLVLRPRTREVIFKTKEQWHWFDCPRQLGTNSPDSPRENAVLDRVEIEEDDVVLAMSDGVVDNLWEHEVVQSVLDSMAKWENGDARLLRGIEPGDQCYADAMQFVAEELVKAARNVAEDPFAESPYMEKAVDEGLSIEGGKLDDISVVAAQCKRRKV</sequence>
<keyword evidence="1" id="KW-0464">Manganese</keyword>
<accession>A0ABR1YCZ4</accession>
<gene>
    <name evidence="4" type="ORF">HDK90DRAFT_505288</name>
</gene>
<keyword evidence="1" id="KW-0904">Protein phosphatase</keyword>
<comment type="similarity">
    <text evidence="1">Belongs to the PP2C family.</text>
</comment>
<dbReference type="InterPro" id="IPR036457">
    <property type="entry name" value="PPM-type-like_dom_sf"/>
</dbReference>
<dbReference type="PROSITE" id="PS51746">
    <property type="entry name" value="PPM_2"/>
    <property type="match status" value="1"/>
</dbReference>
<dbReference type="PANTHER" id="PTHR12320:SF24">
    <property type="entry name" value="PROTEIN PHOSPHATASE"/>
    <property type="match status" value="1"/>
</dbReference>
<protein>
    <recommendedName>
        <fullName evidence="1">Protein phosphatase</fullName>
        <ecNumber evidence="1">3.1.3.16</ecNumber>
    </recommendedName>
</protein>
<comment type="cofactor">
    <cofactor evidence="1">
        <name>Mn(2+)</name>
        <dbReference type="ChEBI" id="CHEBI:29035"/>
    </cofactor>
</comment>
<evidence type="ECO:0000256" key="2">
    <source>
        <dbReference type="SAM" id="MobiDB-lite"/>
    </source>
</evidence>
<dbReference type="SUPFAM" id="SSF81606">
    <property type="entry name" value="PP2C-like"/>
    <property type="match status" value="1"/>
</dbReference>
<comment type="catalytic activity">
    <reaction evidence="1">
        <text>O-phospho-L-threonyl-[protein] + H2O = L-threonyl-[protein] + phosphate</text>
        <dbReference type="Rhea" id="RHEA:47004"/>
        <dbReference type="Rhea" id="RHEA-COMP:11060"/>
        <dbReference type="Rhea" id="RHEA-COMP:11605"/>
        <dbReference type="ChEBI" id="CHEBI:15377"/>
        <dbReference type="ChEBI" id="CHEBI:30013"/>
        <dbReference type="ChEBI" id="CHEBI:43474"/>
        <dbReference type="ChEBI" id="CHEBI:61977"/>
        <dbReference type="EC" id="3.1.3.16"/>
    </reaction>
</comment>
<dbReference type="PANTHER" id="PTHR12320">
    <property type="entry name" value="PROTEIN PHOSPHATASE 2C"/>
    <property type="match status" value="1"/>
</dbReference>
<dbReference type="EC" id="3.1.3.16" evidence="1"/>
<keyword evidence="1" id="KW-0479">Metal-binding</keyword>
<keyword evidence="1" id="KW-0378">Hydrolase</keyword>
<comment type="caution">
    <text evidence="4">The sequence shown here is derived from an EMBL/GenBank/DDBJ whole genome shotgun (WGS) entry which is preliminary data.</text>
</comment>
<feature type="domain" description="PPM-type phosphatase" evidence="3">
    <location>
        <begin position="131"/>
        <end position="414"/>
    </location>
</feature>
<evidence type="ECO:0000256" key="1">
    <source>
        <dbReference type="RuleBase" id="RU366020"/>
    </source>
</evidence>
<comment type="catalytic activity">
    <reaction evidence="1">
        <text>O-phospho-L-seryl-[protein] + H2O = L-seryl-[protein] + phosphate</text>
        <dbReference type="Rhea" id="RHEA:20629"/>
        <dbReference type="Rhea" id="RHEA-COMP:9863"/>
        <dbReference type="Rhea" id="RHEA-COMP:11604"/>
        <dbReference type="ChEBI" id="CHEBI:15377"/>
        <dbReference type="ChEBI" id="CHEBI:29999"/>
        <dbReference type="ChEBI" id="CHEBI:43474"/>
        <dbReference type="ChEBI" id="CHEBI:83421"/>
        <dbReference type="EC" id="3.1.3.16"/>
    </reaction>
</comment>
<keyword evidence="5" id="KW-1185">Reference proteome</keyword>
<evidence type="ECO:0000313" key="5">
    <source>
        <dbReference type="Proteomes" id="UP001492380"/>
    </source>
</evidence>
<dbReference type="SMART" id="SM00332">
    <property type="entry name" value="PP2Cc"/>
    <property type="match status" value="1"/>
</dbReference>
<feature type="region of interest" description="Disordered" evidence="2">
    <location>
        <begin position="66"/>
        <end position="85"/>
    </location>
</feature>
<name>A0ABR1YCZ4_9PEZI</name>
<reference evidence="4 5" key="1">
    <citation type="submission" date="2024-04" db="EMBL/GenBank/DDBJ databases">
        <title>Phyllosticta paracitricarpa is synonymous to the EU quarantine fungus P. citricarpa based on phylogenomic analyses.</title>
        <authorList>
            <consortium name="Lawrence Berkeley National Laboratory"/>
            <person name="Van Ingen-Buijs V.A."/>
            <person name="Van Westerhoven A.C."/>
            <person name="Haridas S."/>
            <person name="Skiadas P."/>
            <person name="Martin F."/>
            <person name="Groenewald J.Z."/>
            <person name="Crous P.W."/>
            <person name="Seidl M.F."/>
        </authorList>
    </citation>
    <scope>NUCLEOTIDE SEQUENCE [LARGE SCALE GENOMIC DNA]</scope>
    <source>
        <strain evidence="4 5">CBS 123374</strain>
    </source>
</reference>
<evidence type="ECO:0000313" key="4">
    <source>
        <dbReference type="EMBL" id="KAK8226049.1"/>
    </source>
</evidence>
<comment type="cofactor">
    <cofactor evidence="1">
        <name>Mg(2+)</name>
        <dbReference type="ChEBI" id="CHEBI:18420"/>
    </cofactor>
</comment>
<dbReference type="InterPro" id="IPR039123">
    <property type="entry name" value="PPTC7"/>
</dbReference>
<proteinExistence type="inferred from homology"/>
<dbReference type="Gene3D" id="3.60.40.10">
    <property type="entry name" value="PPM-type phosphatase domain"/>
    <property type="match status" value="1"/>
</dbReference>
<dbReference type="EMBL" id="JBBWRZ010000011">
    <property type="protein sequence ID" value="KAK8226049.1"/>
    <property type="molecule type" value="Genomic_DNA"/>
</dbReference>